<name>A0AA37UG68_9MICO</name>
<evidence type="ECO:0000313" key="2">
    <source>
        <dbReference type="EMBL" id="GMA30093.1"/>
    </source>
</evidence>
<keyword evidence="1" id="KW-1133">Transmembrane helix</keyword>
<comment type="caution">
    <text evidence="2">The sequence shown here is derived from an EMBL/GenBank/DDBJ whole genome shotgun (WGS) entry which is preliminary data.</text>
</comment>
<organism evidence="2 3">
    <name type="scientific">Litorihabitans aurantiacus</name>
    <dbReference type="NCBI Taxonomy" id="1930061"/>
    <lineage>
        <taxon>Bacteria</taxon>
        <taxon>Bacillati</taxon>
        <taxon>Actinomycetota</taxon>
        <taxon>Actinomycetes</taxon>
        <taxon>Micrococcales</taxon>
        <taxon>Beutenbergiaceae</taxon>
        <taxon>Litorihabitans</taxon>
    </lineage>
</organism>
<dbReference type="AlphaFoldDB" id="A0AA37UG68"/>
<dbReference type="EMBL" id="BSUM01000001">
    <property type="protein sequence ID" value="GMA30093.1"/>
    <property type="molecule type" value="Genomic_DNA"/>
</dbReference>
<feature type="transmembrane region" description="Helical" evidence="1">
    <location>
        <begin position="29"/>
        <end position="52"/>
    </location>
</feature>
<reference evidence="2" key="2">
    <citation type="submission" date="2023-02" db="EMBL/GenBank/DDBJ databases">
        <authorList>
            <person name="Sun Q."/>
            <person name="Mori K."/>
        </authorList>
    </citation>
    <scope>NUCLEOTIDE SEQUENCE</scope>
    <source>
        <strain evidence="2">NBRC 112290</strain>
    </source>
</reference>
<keyword evidence="1" id="KW-0812">Transmembrane</keyword>
<accession>A0AA37UG68</accession>
<keyword evidence="3" id="KW-1185">Reference proteome</keyword>
<evidence type="ECO:0000313" key="3">
    <source>
        <dbReference type="Proteomes" id="UP001157161"/>
    </source>
</evidence>
<dbReference type="Proteomes" id="UP001157161">
    <property type="component" value="Unassembled WGS sequence"/>
</dbReference>
<reference evidence="2" key="1">
    <citation type="journal article" date="2014" name="Int. J. Syst. Evol. Microbiol.">
        <title>Complete genome sequence of Corynebacterium casei LMG S-19264T (=DSM 44701T), isolated from a smear-ripened cheese.</title>
        <authorList>
            <consortium name="US DOE Joint Genome Institute (JGI-PGF)"/>
            <person name="Walter F."/>
            <person name="Albersmeier A."/>
            <person name="Kalinowski J."/>
            <person name="Ruckert C."/>
        </authorList>
    </citation>
    <scope>NUCLEOTIDE SEQUENCE</scope>
    <source>
        <strain evidence="2">NBRC 112290</strain>
    </source>
</reference>
<keyword evidence="1" id="KW-0472">Membrane</keyword>
<dbReference type="RefSeq" id="WP_284248536.1">
    <property type="nucleotide sequence ID" value="NZ_BSUM01000001.1"/>
</dbReference>
<gene>
    <name evidence="2" type="ORF">GCM10025875_00850</name>
</gene>
<protein>
    <submittedName>
        <fullName evidence="2">Uncharacterized protein</fullName>
    </submittedName>
</protein>
<evidence type="ECO:0000256" key="1">
    <source>
        <dbReference type="SAM" id="Phobius"/>
    </source>
</evidence>
<proteinExistence type="predicted"/>
<sequence length="115" mass="12194">MTTTPTQDQAPARTGRALRRRHLLQRQTIVFGTLSVLLVGAGLAGLGVHLGILPSPVTSEFTDLEAQEEAAQFTPCPAEGALPVTYDQITANVYNGTARAAWPAPSHSPSRAWAC</sequence>